<dbReference type="EMBL" id="HBEF01016205">
    <property type="protein sequence ID" value="CAD8338006.1"/>
    <property type="molecule type" value="Transcribed_RNA"/>
</dbReference>
<protein>
    <submittedName>
        <fullName evidence="1">Uncharacterized protein</fullName>
    </submittedName>
</protein>
<gene>
    <name evidence="1" type="ORF">CAUS1442_LOCUS10134</name>
    <name evidence="2" type="ORF">CAUS1442_LOCUS10135</name>
</gene>
<reference evidence="1" key="1">
    <citation type="submission" date="2021-01" db="EMBL/GenBank/DDBJ databases">
        <authorList>
            <person name="Corre E."/>
            <person name="Pelletier E."/>
            <person name="Niang G."/>
            <person name="Scheremetjew M."/>
            <person name="Finn R."/>
            <person name="Kale V."/>
            <person name="Holt S."/>
            <person name="Cochrane G."/>
            <person name="Meng A."/>
            <person name="Brown T."/>
            <person name="Cohen L."/>
        </authorList>
    </citation>
    <scope>NUCLEOTIDE SEQUENCE</scope>
    <source>
        <strain evidence="1">CCMP3328</strain>
    </source>
</reference>
<evidence type="ECO:0000313" key="2">
    <source>
        <dbReference type="EMBL" id="CAD8338007.1"/>
    </source>
</evidence>
<sequence>MDPFTSFIFISSEPTRFIEVRKAYRRISRAFSHQANRKFNIWIPHLSLPNPAKSSTHRRAIKGSDHRTQQSHSTYAAVHRHIPLRATRPLFGRADVIEGDQRASTTQFVLGIRCQIPIGFVHEQFYCMYQVASSYDDADDQDVLVCHTALFRE</sequence>
<dbReference type="EMBL" id="HBEF01016206">
    <property type="protein sequence ID" value="CAD8338007.1"/>
    <property type="molecule type" value="Transcribed_RNA"/>
</dbReference>
<evidence type="ECO:0000313" key="1">
    <source>
        <dbReference type="EMBL" id="CAD8338006.1"/>
    </source>
</evidence>
<accession>A0A6T6GGV2</accession>
<organism evidence="1">
    <name type="scientific">Craspedostauros australis</name>
    <dbReference type="NCBI Taxonomy" id="1486917"/>
    <lineage>
        <taxon>Eukaryota</taxon>
        <taxon>Sar</taxon>
        <taxon>Stramenopiles</taxon>
        <taxon>Ochrophyta</taxon>
        <taxon>Bacillariophyta</taxon>
        <taxon>Bacillariophyceae</taxon>
        <taxon>Bacillariophycidae</taxon>
        <taxon>Naviculales</taxon>
        <taxon>Naviculaceae</taxon>
        <taxon>Craspedostauros</taxon>
    </lineage>
</organism>
<dbReference type="AlphaFoldDB" id="A0A6T6GGV2"/>
<proteinExistence type="predicted"/>
<name>A0A6T6GGV2_9STRA</name>